<dbReference type="AlphaFoldDB" id="A0A3P6RL94"/>
<name>A0A3P6RL94_DIBLA</name>
<feature type="compositionally biased region" description="Basic and acidic residues" evidence="1">
    <location>
        <begin position="67"/>
        <end position="80"/>
    </location>
</feature>
<keyword evidence="3" id="KW-1185">Reference proteome</keyword>
<dbReference type="OrthoDB" id="439808at2759"/>
<proteinExistence type="predicted"/>
<sequence length="80" mass="9241">METYFASFGEVLELALIMNPKTNRHNGRGYIILSPTVNQNKIFGTKHIVRGVRIDVYECGSSDEEEEKKKEEEEEHISVR</sequence>
<dbReference type="Proteomes" id="UP000281553">
    <property type="component" value="Unassembled WGS sequence"/>
</dbReference>
<dbReference type="EMBL" id="UYRU01019748">
    <property type="protein sequence ID" value="VDK54745.1"/>
    <property type="molecule type" value="Genomic_DNA"/>
</dbReference>
<evidence type="ECO:0000313" key="3">
    <source>
        <dbReference type="Proteomes" id="UP000281553"/>
    </source>
</evidence>
<accession>A0A3P6RL94</accession>
<gene>
    <name evidence="2" type="ORF">DILT_LOCUS2049</name>
</gene>
<reference evidence="2 3" key="1">
    <citation type="submission" date="2018-11" db="EMBL/GenBank/DDBJ databases">
        <authorList>
            <consortium name="Pathogen Informatics"/>
        </authorList>
    </citation>
    <scope>NUCLEOTIDE SEQUENCE [LARGE SCALE GENOMIC DNA]</scope>
</reference>
<evidence type="ECO:0000313" key="2">
    <source>
        <dbReference type="EMBL" id="VDK54745.1"/>
    </source>
</evidence>
<organism evidence="2 3">
    <name type="scientific">Dibothriocephalus latus</name>
    <name type="common">Fish tapeworm</name>
    <name type="synonym">Diphyllobothrium latum</name>
    <dbReference type="NCBI Taxonomy" id="60516"/>
    <lineage>
        <taxon>Eukaryota</taxon>
        <taxon>Metazoa</taxon>
        <taxon>Spiralia</taxon>
        <taxon>Lophotrochozoa</taxon>
        <taxon>Platyhelminthes</taxon>
        <taxon>Cestoda</taxon>
        <taxon>Eucestoda</taxon>
        <taxon>Diphyllobothriidea</taxon>
        <taxon>Diphyllobothriidae</taxon>
        <taxon>Dibothriocephalus</taxon>
    </lineage>
</organism>
<protein>
    <recommendedName>
        <fullName evidence="4">RRM domain-containing protein</fullName>
    </recommendedName>
</protein>
<evidence type="ECO:0000256" key="1">
    <source>
        <dbReference type="SAM" id="MobiDB-lite"/>
    </source>
</evidence>
<evidence type="ECO:0008006" key="4">
    <source>
        <dbReference type="Google" id="ProtNLM"/>
    </source>
</evidence>
<feature type="region of interest" description="Disordered" evidence="1">
    <location>
        <begin position="60"/>
        <end position="80"/>
    </location>
</feature>